<dbReference type="InterPro" id="IPR043502">
    <property type="entry name" value="DNA/RNA_pol_sf"/>
</dbReference>
<dbReference type="PANTHER" id="PTHR24559:SF444">
    <property type="entry name" value="REVERSE TRANSCRIPTASE DOMAIN-CONTAINING PROTEIN"/>
    <property type="match status" value="1"/>
</dbReference>
<name>A5AMC8_VITVI</name>
<dbReference type="Pfam" id="PF00078">
    <property type="entry name" value="RVT_1"/>
    <property type="match status" value="1"/>
</dbReference>
<sequence>MFIDDSVRPIDGPITFPPIDSNRVILPHEDALVLTLGVGGFDVHKILIDLGNSTDLLQMSAYRQMGYSLSALENIVLILTSFNGASIVSLGDVILPVQVGPITLNVRFSIVEDLSPYNTIMGQIVDSTSGNKMLSFLYAFSGYHQIPMFHPDQEKSAFITPHGLYCYNAMSFRLKKAGVTYQRMMTKIFKPLMGRTMEVYVDNIVVKSKTCMEHMQHLEEAFALM</sequence>
<gene>
    <name evidence="2" type="ORF">VITISV_012619</name>
</gene>
<dbReference type="AlphaFoldDB" id="A5AMC8"/>
<feature type="domain" description="Reverse transcriptase" evidence="1">
    <location>
        <begin position="123"/>
        <end position="222"/>
    </location>
</feature>
<dbReference type="EMBL" id="AM430086">
    <property type="protein sequence ID" value="CAN73538.1"/>
    <property type="molecule type" value="Genomic_DNA"/>
</dbReference>
<proteinExistence type="predicted"/>
<evidence type="ECO:0000259" key="1">
    <source>
        <dbReference type="Pfam" id="PF00078"/>
    </source>
</evidence>
<organism evidence="2">
    <name type="scientific">Vitis vinifera</name>
    <name type="common">Grape</name>
    <dbReference type="NCBI Taxonomy" id="29760"/>
    <lineage>
        <taxon>Eukaryota</taxon>
        <taxon>Viridiplantae</taxon>
        <taxon>Streptophyta</taxon>
        <taxon>Embryophyta</taxon>
        <taxon>Tracheophyta</taxon>
        <taxon>Spermatophyta</taxon>
        <taxon>Magnoliopsida</taxon>
        <taxon>eudicotyledons</taxon>
        <taxon>Gunneridae</taxon>
        <taxon>Pentapetalae</taxon>
        <taxon>rosids</taxon>
        <taxon>Vitales</taxon>
        <taxon>Vitaceae</taxon>
        <taxon>Viteae</taxon>
        <taxon>Vitis</taxon>
    </lineage>
</organism>
<dbReference type="Gene3D" id="3.30.70.270">
    <property type="match status" value="1"/>
</dbReference>
<dbReference type="SUPFAM" id="SSF56672">
    <property type="entry name" value="DNA/RNA polymerases"/>
    <property type="match status" value="1"/>
</dbReference>
<dbReference type="PANTHER" id="PTHR24559">
    <property type="entry name" value="TRANSPOSON TY3-I GAG-POL POLYPROTEIN"/>
    <property type="match status" value="1"/>
</dbReference>
<evidence type="ECO:0000313" key="2">
    <source>
        <dbReference type="EMBL" id="CAN73538.1"/>
    </source>
</evidence>
<protein>
    <recommendedName>
        <fullName evidence="1">Reverse transcriptase domain-containing protein</fullName>
    </recommendedName>
</protein>
<dbReference type="CDD" id="cd01647">
    <property type="entry name" value="RT_LTR"/>
    <property type="match status" value="1"/>
</dbReference>
<reference evidence="2" key="1">
    <citation type="journal article" date="2007" name="PLoS ONE">
        <title>The first genome sequence of an elite grapevine cultivar (Pinot noir Vitis vinifera L.): coping with a highly heterozygous genome.</title>
        <authorList>
            <person name="Velasco R."/>
            <person name="Zharkikh A."/>
            <person name="Troggio M."/>
            <person name="Cartwright D.A."/>
            <person name="Cestaro A."/>
            <person name="Pruss D."/>
            <person name="Pindo M."/>
            <person name="FitzGerald L.M."/>
            <person name="Vezzulli S."/>
            <person name="Reid J."/>
            <person name="Malacarne G."/>
            <person name="Iliev D."/>
            <person name="Coppola G."/>
            <person name="Wardell B."/>
            <person name="Micheletti D."/>
            <person name="Macalma T."/>
            <person name="Facci M."/>
            <person name="Mitchell J.T."/>
            <person name="Perazzolli M."/>
            <person name="Eldredge G."/>
            <person name="Gatto P."/>
            <person name="Oyzerski R."/>
            <person name="Moretto M."/>
            <person name="Gutin N."/>
            <person name="Stefanini M."/>
            <person name="Chen Y."/>
            <person name="Segala C."/>
            <person name="Davenport C."/>
            <person name="Dematte L."/>
            <person name="Mraz A."/>
            <person name="Battilana J."/>
            <person name="Stormo K."/>
            <person name="Costa F."/>
            <person name="Tao Q."/>
            <person name="Si-Ammour A."/>
            <person name="Harkins T."/>
            <person name="Lackey A."/>
            <person name="Perbost C."/>
            <person name="Taillon B."/>
            <person name="Stella A."/>
            <person name="Solovyev V."/>
            <person name="Fawcett J.A."/>
            <person name="Sterck L."/>
            <person name="Vandepoele K."/>
            <person name="Grando S.M."/>
            <person name="Toppo S."/>
            <person name="Moser C."/>
            <person name="Lanchbury J."/>
            <person name="Bogden R."/>
            <person name="Skolnick M."/>
            <person name="Sgaramella V."/>
            <person name="Bhatnagar S.K."/>
            <person name="Fontana P."/>
            <person name="Gutin A."/>
            <person name="Van de Peer Y."/>
            <person name="Salamini F."/>
            <person name="Viola R."/>
        </authorList>
    </citation>
    <scope>NUCLEOTIDE SEQUENCE</scope>
</reference>
<accession>A5AMC8</accession>
<dbReference type="InterPro" id="IPR043128">
    <property type="entry name" value="Rev_trsase/Diguanyl_cyclase"/>
</dbReference>
<dbReference type="InterPro" id="IPR000477">
    <property type="entry name" value="RT_dom"/>
</dbReference>
<dbReference type="Gene3D" id="3.10.10.10">
    <property type="entry name" value="HIV Type 1 Reverse Transcriptase, subunit A, domain 1"/>
    <property type="match status" value="1"/>
</dbReference>
<dbReference type="InterPro" id="IPR053134">
    <property type="entry name" value="RNA-dir_DNA_polymerase"/>
</dbReference>